<feature type="non-terminal residue" evidence="2">
    <location>
        <position position="271"/>
    </location>
</feature>
<organism evidence="2">
    <name type="scientific">marine metagenome</name>
    <dbReference type="NCBI Taxonomy" id="408172"/>
    <lineage>
        <taxon>unclassified sequences</taxon>
        <taxon>metagenomes</taxon>
        <taxon>ecological metagenomes</taxon>
    </lineage>
</organism>
<reference evidence="2" key="1">
    <citation type="submission" date="2018-05" db="EMBL/GenBank/DDBJ databases">
        <authorList>
            <person name="Lanie J.A."/>
            <person name="Ng W.-L."/>
            <person name="Kazmierczak K.M."/>
            <person name="Andrzejewski T.M."/>
            <person name="Davidsen T.M."/>
            <person name="Wayne K.J."/>
            <person name="Tettelin H."/>
            <person name="Glass J.I."/>
            <person name="Rusch D."/>
            <person name="Podicherti R."/>
            <person name="Tsui H.-C.T."/>
            <person name="Winkler M.E."/>
        </authorList>
    </citation>
    <scope>NUCLEOTIDE SEQUENCE</scope>
</reference>
<protein>
    <recommendedName>
        <fullName evidence="3">DUF5689 domain-containing protein</fullName>
    </recommendedName>
</protein>
<evidence type="ECO:0008006" key="3">
    <source>
        <dbReference type="Google" id="ProtNLM"/>
    </source>
</evidence>
<sequence length="271" mass="28937">MNKKIQLLLTTIFFTSGLFAQSTIAAARAQGADASVTVRGIVTTPNSQTSNTEYGLQDGTGGLIIYHDGSPYVALAVGDSVEVSGTLFDYYGKLEVIPDNADDITVISQNNSLPAFQVITVADFIAYGENYESELIRINDVSITSGTWPTSSSVTLSISDDGGTSTGNMRIDSDFDIIGNPEPAGLFDVQGIVGQYNDYQILPRYYTDFNPSSSSSSTTTPDYKWTSSDSTGGPVYSWEDITSTGTLISMSGDDNNTGPHPIGFTFPFYGT</sequence>
<evidence type="ECO:0000313" key="2">
    <source>
        <dbReference type="EMBL" id="SVD17037.1"/>
    </source>
</evidence>
<accession>A0A382T6C4</accession>
<feature type="non-terminal residue" evidence="2">
    <location>
        <position position="1"/>
    </location>
</feature>
<dbReference type="AlphaFoldDB" id="A0A382T6C4"/>
<evidence type="ECO:0000256" key="1">
    <source>
        <dbReference type="SAM" id="MobiDB-lite"/>
    </source>
</evidence>
<dbReference type="EMBL" id="UINC01133858">
    <property type="protein sequence ID" value="SVD17037.1"/>
    <property type="molecule type" value="Genomic_DNA"/>
</dbReference>
<gene>
    <name evidence="2" type="ORF">METZ01_LOCUS369891</name>
</gene>
<name>A0A382T6C4_9ZZZZ</name>
<proteinExistence type="predicted"/>
<feature type="region of interest" description="Disordered" evidence="1">
    <location>
        <begin position="211"/>
        <end position="231"/>
    </location>
</feature>